<proteinExistence type="inferred from homology"/>
<sequence>MMQTLTEGEFQTLELLWQHVHNVSRAQGYALSTLRCNMTQNQIEICCDRSGTPNPTKNSSKTFTSRSLDCSFGLYARKFAKKTTWTLEVKNPEHSHDGTENIIAYPAFRKFNEQETSQISQMSELLLLPRQIQPQLYSQRESYRPLILQDI</sequence>
<dbReference type="PANTHER" id="PTHR43866:SF3">
    <property type="entry name" value="METHYLMALONATE-SEMIALDEHYDE DEHYDROGENASE [ACYLATING], MITOCHONDRIAL"/>
    <property type="match status" value="1"/>
</dbReference>
<dbReference type="Proteomes" id="UP000765509">
    <property type="component" value="Unassembled WGS sequence"/>
</dbReference>
<evidence type="ECO:0008006" key="4">
    <source>
        <dbReference type="Google" id="ProtNLM"/>
    </source>
</evidence>
<reference evidence="2" key="1">
    <citation type="submission" date="2021-03" db="EMBL/GenBank/DDBJ databases">
        <title>Draft genome sequence of rust myrtle Austropuccinia psidii MF-1, a brazilian biotype.</title>
        <authorList>
            <person name="Quecine M.C."/>
            <person name="Pachon D.M.R."/>
            <person name="Bonatelli M.L."/>
            <person name="Correr F.H."/>
            <person name="Franceschini L.M."/>
            <person name="Leite T.F."/>
            <person name="Margarido G.R.A."/>
            <person name="Almeida C.A."/>
            <person name="Ferrarezi J.A."/>
            <person name="Labate C.A."/>
        </authorList>
    </citation>
    <scope>NUCLEOTIDE SEQUENCE</scope>
    <source>
        <strain evidence="2">MF-1</strain>
    </source>
</reference>
<organism evidence="2 3">
    <name type="scientific">Austropuccinia psidii MF-1</name>
    <dbReference type="NCBI Taxonomy" id="1389203"/>
    <lineage>
        <taxon>Eukaryota</taxon>
        <taxon>Fungi</taxon>
        <taxon>Dikarya</taxon>
        <taxon>Basidiomycota</taxon>
        <taxon>Pucciniomycotina</taxon>
        <taxon>Pucciniomycetes</taxon>
        <taxon>Pucciniales</taxon>
        <taxon>Sphaerophragmiaceae</taxon>
        <taxon>Austropuccinia</taxon>
    </lineage>
</organism>
<dbReference type="GO" id="GO:0006574">
    <property type="term" value="P:L-valine catabolic process"/>
    <property type="evidence" value="ECO:0007669"/>
    <property type="project" value="TreeGrafter"/>
</dbReference>
<evidence type="ECO:0000313" key="3">
    <source>
        <dbReference type="Proteomes" id="UP000765509"/>
    </source>
</evidence>
<keyword evidence="3" id="KW-1185">Reference proteome</keyword>
<gene>
    <name evidence="2" type="ORF">O181_011334</name>
</gene>
<dbReference type="AlphaFoldDB" id="A0A9Q3BU96"/>
<dbReference type="OrthoDB" id="3356549at2759"/>
<protein>
    <recommendedName>
        <fullName evidence="4">FAR1 domain-containing protein</fullName>
    </recommendedName>
</protein>
<accession>A0A9Q3BU96</accession>
<dbReference type="GO" id="GO:0004491">
    <property type="term" value="F:methylmalonate-semialdehyde dehydrogenase (acylating, NAD) activity"/>
    <property type="evidence" value="ECO:0007669"/>
    <property type="project" value="InterPro"/>
</dbReference>
<dbReference type="InterPro" id="IPR010061">
    <property type="entry name" value="MeMal-semiAld_DH"/>
</dbReference>
<evidence type="ECO:0000313" key="2">
    <source>
        <dbReference type="EMBL" id="MBW0471619.1"/>
    </source>
</evidence>
<dbReference type="EMBL" id="AVOT02002818">
    <property type="protein sequence ID" value="MBW0471619.1"/>
    <property type="molecule type" value="Genomic_DNA"/>
</dbReference>
<name>A0A9Q3BU96_9BASI</name>
<dbReference type="GO" id="GO:0006210">
    <property type="term" value="P:thymine catabolic process"/>
    <property type="evidence" value="ECO:0007669"/>
    <property type="project" value="TreeGrafter"/>
</dbReference>
<evidence type="ECO:0000256" key="1">
    <source>
        <dbReference type="ARBA" id="ARBA00009986"/>
    </source>
</evidence>
<dbReference type="PANTHER" id="PTHR43866">
    <property type="entry name" value="MALONATE-SEMIALDEHYDE DEHYDROGENASE"/>
    <property type="match status" value="1"/>
</dbReference>
<comment type="caution">
    <text evidence="2">The sequence shown here is derived from an EMBL/GenBank/DDBJ whole genome shotgun (WGS) entry which is preliminary data.</text>
</comment>
<comment type="similarity">
    <text evidence="1">Belongs to the aldehyde dehydrogenase family.</text>
</comment>